<keyword evidence="4" id="KW-1185">Reference proteome</keyword>
<comment type="similarity">
    <text evidence="1">Belongs to the AB hydrolase superfamily. AB hydrolase 2 family.</text>
</comment>
<sequence>MLRKTPPNPSSFPALQFTYAPSPDELDKNLLVLFHGLGITPQSLPWPTPSPTLPDVRIFFSGTRFTLPPEGDFPQNFIGFGKSLRLPETALLAIKGPCPIPYFDEETGWAPAYDEAGEGGTFMPALNAAPPPAAIPLSAPRHIAGFYQTRTLLTEFFRTVLLAAPGGASTSGWPAGRITLLGFSQGGRCAVDLALFSGLGVGGAVSIGGWIETEMYGAAVAAPGADGVRVLVTQGTSDEVVPVREVASKKAFLERMAGPGNASVVMVEGKGHTMPTSEVELRAIAQFLASAAFRCAVRESDLDVIEISVGTKVERAEP</sequence>
<dbReference type="SUPFAM" id="SSF53474">
    <property type="entry name" value="alpha/beta-Hydrolases"/>
    <property type="match status" value="1"/>
</dbReference>
<dbReference type="PANTHER" id="PTHR10655:SF67">
    <property type="entry name" value="PHOSPHOLIPASE_CARBOXYLESTERASE SUPERFAMILY (AFU_ORTHOLOGUE AFUA_5G09340)"/>
    <property type="match status" value="1"/>
</dbReference>
<dbReference type="GO" id="GO:0008474">
    <property type="term" value="F:palmitoyl-(protein) hydrolase activity"/>
    <property type="evidence" value="ECO:0007669"/>
    <property type="project" value="TreeGrafter"/>
</dbReference>
<dbReference type="InterPro" id="IPR029058">
    <property type="entry name" value="AB_hydrolase_fold"/>
</dbReference>
<name>A0A4P9W6D1_9FUNG</name>
<evidence type="ECO:0000313" key="3">
    <source>
        <dbReference type="EMBL" id="RKO88011.1"/>
    </source>
</evidence>
<reference evidence="4" key="1">
    <citation type="journal article" date="2018" name="Nat. Microbiol.">
        <title>Leveraging single-cell genomics to expand the fungal tree of life.</title>
        <authorList>
            <person name="Ahrendt S.R."/>
            <person name="Quandt C.A."/>
            <person name="Ciobanu D."/>
            <person name="Clum A."/>
            <person name="Salamov A."/>
            <person name="Andreopoulos B."/>
            <person name="Cheng J.F."/>
            <person name="Woyke T."/>
            <person name="Pelin A."/>
            <person name="Henrissat B."/>
            <person name="Reynolds N.K."/>
            <person name="Benny G.L."/>
            <person name="Smith M.E."/>
            <person name="James T.Y."/>
            <person name="Grigoriev I.V."/>
        </authorList>
    </citation>
    <scope>NUCLEOTIDE SEQUENCE [LARGE SCALE GENOMIC DNA]</scope>
</reference>
<evidence type="ECO:0000313" key="4">
    <source>
        <dbReference type="Proteomes" id="UP000269721"/>
    </source>
</evidence>
<dbReference type="Pfam" id="PF02230">
    <property type="entry name" value="Abhydrolase_2"/>
    <property type="match status" value="1"/>
</dbReference>
<dbReference type="OrthoDB" id="437457at2759"/>
<dbReference type="EMBL" id="KZ997001">
    <property type="protein sequence ID" value="RKO88011.1"/>
    <property type="molecule type" value="Genomic_DNA"/>
</dbReference>
<dbReference type="Gene3D" id="3.40.50.1820">
    <property type="entry name" value="alpha/beta hydrolase"/>
    <property type="match status" value="1"/>
</dbReference>
<accession>A0A4P9W6D1</accession>
<gene>
    <name evidence="3" type="ORF">BDK51DRAFT_51661</name>
</gene>
<dbReference type="PANTHER" id="PTHR10655">
    <property type="entry name" value="LYSOPHOSPHOLIPASE-RELATED"/>
    <property type="match status" value="1"/>
</dbReference>
<dbReference type="AlphaFoldDB" id="A0A4P9W6D1"/>
<dbReference type="GO" id="GO:0052689">
    <property type="term" value="F:carboxylic ester hydrolase activity"/>
    <property type="evidence" value="ECO:0007669"/>
    <property type="project" value="TreeGrafter"/>
</dbReference>
<proteinExistence type="inferred from homology"/>
<organism evidence="3 4">
    <name type="scientific">Blyttiomyces helicus</name>
    <dbReference type="NCBI Taxonomy" id="388810"/>
    <lineage>
        <taxon>Eukaryota</taxon>
        <taxon>Fungi</taxon>
        <taxon>Fungi incertae sedis</taxon>
        <taxon>Chytridiomycota</taxon>
        <taxon>Chytridiomycota incertae sedis</taxon>
        <taxon>Chytridiomycetes</taxon>
        <taxon>Chytridiomycetes incertae sedis</taxon>
        <taxon>Blyttiomyces</taxon>
    </lineage>
</organism>
<dbReference type="GO" id="GO:0005737">
    <property type="term" value="C:cytoplasm"/>
    <property type="evidence" value="ECO:0007669"/>
    <property type="project" value="TreeGrafter"/>
</dbReference>
<protein>
    <recommendedName>
        <fullName evidence="2">Phospholipase/carboxylesterase/thioesterase domain-containing protein</fullName>
    </recommendedName>
</protein>
<dbReference type="InterPro" id="IPR003140">
    <property type="entry name" value="PLipase/COase/thioEstase"/>
</dbReference>
<dbReference type="Proteomes" id="UP000269721">
    <property type="component" value="Unassembled WGS sequence"/>
</dbReference>
<feature type="domain" description="Phospholipase/carboxylesterase/thioesterase" evidence="2">
    <location>
        <begin position="171"/>
        <end position="289"/>
    </location>
</feature>
<evidence type="ECO:0000259" key="2">
    <source>
        <dbReference type="Pfam" id="PF02230"/>
    </source>
</evidence>
<evidence type="ECO:0000256" key="1">
    <source>
        <dbReference type="ARBA" id="ARBA00006499"/>
    </source>
</evidence>
<dbReference type="InterPro" id="IPR050565">
    <property type="entry name" value="LYPA1-2/EST-like"/>
</dbReference>